<proteinExistence type="predicted"/>
<dbReference type="AlphaFoldDB" id="A0AAJ6NSD6"/>
<feature type="compositionally biased region" description="Basic residues" evidence="1">
    <location>
        <begin position="45"/>
        <end position="70"/>
    </location>
</feature>
<evidence type="ECO:0000256" key="1">
    <source>
        <dbReference type="SAM" id="MobiDB-lite"/>
    </source>
</evidence>
<reference evidence="2 3" key="1">
    <citation type="journal article" date="2023" name="Limnol Oceanogr Lett">
        <title>Environmental adaptations by the intertidal Antarctic cyanobacterium Halotia branconii CENA392 as revealed using long-read genome sequencing.</title>
        <authorList>
            <person name="Dextro R.B."/>
            <person name="Delbaje E."/>
            <person name="Freitas P.N.N."/>
            <person name="Geraldes V."/>
            <person name="Pinto E."/>
            <person name="Long P.F."/>
            <person name="Fiore M.F."/>
        </authorList>
    </citation>
    <scope>NUCLEOTIDE SEQUENCE [LARGE SCALE GENOMIC DNA]</scope>
    <source>
        <strain evidence="2 3">CENA392</strain>
    </source>
</reference>
<dbReference type="EMBL" id="CP124543">
    <property type="protein sequence ID" value="WGV25843.1"/>
    <property type="molecule type" value="Genomic_DNA"/>
</dbReference>
<accession>A0AAJ6NSD6</accession>
<gene>
    <name evidence="2" type="ORF">QI031_29710</name>
</gene>
<dbReference type="Proteomes" id="UP001223520">
    <property type="component" value="Chromosome"/>
</dbReference>
<name>A0AAJ6NSD6_9CYAN</name>
<evidence type="ECO:0000313" key="2">
    <source>
        <dbReference type="EMBL" id="WGV25843.1"/>
    </source>
</evidence>
<feature type="region of interest" description="Disordered" evidence="1">
    <location>
        <begin position="36"/>
        <end position="93"/>
    </location>
</feature>
<feature type="compositionally biased region" description="Basic and acidic residues" evidence="1">
    <location>
        <begin position="71"/>
        <end position="85"/>
    </location>
</feature>
<dbReference type="KEGG" id="hbq:QI031_29710"/>
<sequence>MRQFNPKDTSKRRKTQVTDLGFDENDLWIAALQHHSHLEHETSSKKVKRLHPQHHHSLSKQKRSPSKHHHCTCEHETWSSEHETSCLELGTWR</sequence>
<dbReference type="RefSeq" id="WP_281483130.1">
    <property type="nucleotide sequence ID" value="NZ_CP124543.1"/>
</dbReference>
<keyword evidence="3" id="KW-1185">Reference proteome</keyword>
<organism evidence="2 3">
    <name type="scientific">Halotia branconii CENA392</name>
    <dbReference type="NCBI Taxonomy" id="1539056"/>
    <lineage>
        <taxon>Bacteria</taxon>
        <taxon>Bacillati</taxon>
        <taxon>Cyanobacteriota</taxon>
        <taxon>Cyanophyceae</taxon>
        <taxon>Nostocales</taxon>
        <taxon>Nodulariaceae</taxon>
        <taxon>Halotia</taxon>
    </lineage>
</organism>
<evidence type="ECO:0000313" key="3">
    <source>
        <dbReference type="Proteomes" id="UP001223520"/>
    </source>
</evidence>
<protein>
    <submittedName>
        <fullName evidence="2">Uncharacterized protein</fullName>
    </submittedName>
</protein>